<feature type="region of interest" description="Disordered" evidence="5">
    <location>
        <begin position="468"/>
        <end position="524"/>
    </location>
</feature>
<dbReference type="InterPro" id="IPR023244">
    <property type="entry name" value="Brefeldin_A-sensitivity_4"/>
</dbReference>
<feature type="transmembrane region" description="Helical" evidence="6">
    <location>
        <begin position="815"/>
        <end position="834"/>
    </location>
</feature>
<keyword evidence="11" id="KW-1185">Reference proteome</keyword>
<sequence length="1078" mass="121945">MSTLTCHTIVEAHSSSAGTHRRPNVDHHHQLHKSPRQQQQQQHSLPINIKCSKNPARTPRSPEGVADDYFGLRVASTSSAGGESDYQVVLEDGTLQRRTVSLTTMVTGSYSSIMDYYQRYSDRSLLSPSSATATLESRHDHNESTPLLGGQRKRLDLSSDDDDDDDDRPGNTIHRNNKRKMKILSWRLSYAQKRVIKCSIAYLLGSLFTFVPTLNQLVGGSMAASHLAATVTVFFNPAKTIGGMVEAAGYGWLFTVCALILCVISLWINDQLLNDGQYLLSYGLTLGVWIGISSFVIAYFKGLMNKPSTGTASALAFIIILSTLVREASPDRNDYSFMLIRRLFVLVAIGTIISVAVCLVLWPETATKKLKADIHNNLMSNRVLLKLLTKTFLLDADLPSFTANKKLQEAIKAQRSGFAAMKKSLSDAKLEFQLVDGYDEIVASLQRLERHVGGLRSSCGLQFEAMRMRNPDDSTTTTSWNVTTSDQRRKFEHELRREQSWQSNNNNNNDNTTTNDDDEENGGGGELLEFIKTVRAPMKSLAYTCKQTIVQLQSQFDTTEHHQRRTLSFRLLRQNLTVAMALFEESLHHALSHMYRRSNSAELHVQLLKEVPVDNIYLVYFFVFCLLEYAKELSILVQCVENIIEPTNTTTMSNNKQSFIRPLAADTDAPFAMPNNHNTLNTLHTPTPSTQRHKFSVRLWGFFSWFRQHTVRFAAKNMITAIVLSSFAFIPQTQPYFYKYRMEWTLLTVMTLLSPTVGGTNLTAVLRVLATIAGCVVAAITYTLFPAQPVVLALLSWIYSLPSFWIILYHKHGRFGQVALLAYNLVVLFCYNHRDDEMMDFDVMELALVRCITVSLGVVFGLVVTAYIWPYSARVELRKGLSDLLIRLSWVYKHLSMTQDQREMLHHQTECQQSLVHLRDLLVHAPSEPRLKGTFPAAAYDTLLTTCQNIMDKFVSLGIVVGKRETQIHLVLLEASTEYKEMVGNSLLYFYVLASALQLKTPLPPYLPPAERARKQLMLQLQDTSLHSEGHYMIYYAYLVLMEDVIRDLDSLGKVMKDLFGALIPDNQWAEYFTRQIA</sequence>
<feature type="transmembrane region" description="Helical" evidence="6">
    <location>
        <begin position="217"/>
        <end position="235"/>
    </location>
</feature>
<protein>
    <submittedName>
        <fullName evidence="10">Endocytosis-related protein</fullName>
    </submittedName>
</protein>
<evidence type="ECO:0000256" key="5">
    <source>
        <dbReference type="SAM" id="MobiDB-lite"/>
    </source>
</evidence>
<feature type="domain" description="DUF2421" evidence="7">
    <location>
        <begin position="870"/>
        <end position="1008"/>
    </location>
</feature>
<gene>
    <name evidence="10" type="ORF">LCOR_02034.1</name>
</gene>
<feature type="transmembrane region" description="Helical" evidence="6">
    <location>
        <begin position="765"/>
        <end position="785"/>
    </location>
</feature>
<feature type="region of interest" description="Disordered" evidence="5">
    <location>
        <begin position="12"/>
        <end position="45"/>
    </location>
</feature>
<organism evidence="10 11">
    <name type="scientific">Lichtheimia corymbifera JMRC:FSU:9682</name>
    <dbReference type="NCBI Taxonomy" id="1263082"/>
    <lineage>
        <taxon>Eukaryota</taxon>
        <taxon>Fungi</taxon>
        <taxon>Fungi incertae sedis</taxon>
        <taxon>Mucoromycota</taxon>
        <taxon>Mucoromycotina</taxon>
        <taxon>Mucoromycetes</taxon>
        <taxon>Mucorales</taxon>
        <taxon>Lichtheimiaceae</taxon>
        <taxon>Lichtheimia</taxon>
    </lineage>
</organism>
<evidence type="ECO:0000259" key="9">
    <source>
        <dbReference type="Pfam" id="PF13515"/>
    </source>
</evidence>
<dbReference type="Pfam" id="PF10334">
    <property type="entry name" value="BRE4"/>
    <property type="match status" value="1"/>
</dbReference>
<feature type="transmembrane region" description="Helical" evidence="6">
    <location>
        <begin position="247"/>
        <end position="268"/>
    </location>
</feature>
<name>A0A068RJZ0_9FUNG</name>
<feature type="domain" description="Integral membrane bound transporter" evidence="9">
    <location>
        <begin position="740"/>
        <end position="864"/>
    </location>
</feature>
<keyword evidence="2 6" id="KW-0812">Transmembrane</keyword>
<feature type="compositionally biased region" description="Basic and acidic residues" evidence="5">
    <location>
        <begin position="486"/>
        <end position="499"/>
    </location>
</feature>
<evidence type="ECO:0000256" key="6">
    <source>
        <dbReference type="SAM" id="Phobius"/>
    </source>
</evidence>
<feature type="compositionally biased region" description="Acidic residues" evidence="5">
    <location>
        <begin position="158"/>
        <end position="167"/>
    </location>
</feature>
<dbReference type="OrthoDB" id="68611at2759"/>
<dbReference type="InterPro" id="IPR049453">
    <property type="entry name" value="Memb_transporter_dom"/>
</dbReference>
<dbReference type="PRINTS" id="PR02047">
    <property type="entry name" value="BREFELDNASP4"/>
</dbReference>
<evidence type="ECO:0000259" key="7">
    <source>
        <dbReference type="Pfam" id="PF10334"/>
    </source>
</evidence>
<evidence type="ECO:0000256" key="2">
    <source>
        <dbReference type="ARBA" id="ARBA00022692"/>
    </source>
</evidence>
<dbReference type="InterPro" id="IPR018820">
    <property type="entry name" value="BRE4-related_DUF2421"/>
</dbReference>
<feature type="transmembrane region" description="Helical" evidence="6">
    <location>
        <begin position="312"/>
        <end position="328"/>
    </location>
</feature>
<evidence type="ECO:0000256" key="3">
    <source>
        <dbReference type="ARBA" id="ARBA00022989"/>
    </source>
</evidence>
<feature type="region of interest" description="Disordered" evidence="5">
    <location>
        <begin position="131"/>
        <end position="174"/>
    </location>
</feature>
<dbReference type="AlphaFoldDB" id="A0A068RJZ0"/>
<feature type="transmembrane region" description="Helical" evidence="6">
    <location>
        <begin position="846"/>
        <end position="869"/>
    </location>
</feature>
<dbReference type="Pfam" id="PF13515">
    <property type="entry name" value="FUSC_2"/>
    <property type="match status" value="1"/>
</dbReference>
<feature type="transmembrane region" description="Helical" evidence="6">
    <location>
        <begin position="340"/>
        <end position="362"/>
    </location>
</feature>
<dbReference type="InterPro" id="IPR052430">
    <property type="entry name" value="IVT-Associated"/>
</dbReference>
<feature type="transmembrane region" description="Helical" evidence="6">
    <location>
        <begin position="791"/>
        <end position="808"/>
    </location>
</feature>
<evidence type="ECO:0000313" key="10">
    <source>
        <dbReference type="EMBL" id="CDH50319.1"/>
    </source>
</evidence>
<accession>A0A068RJZ0</accession>
<proteinExistence type="predicted"/>
<keyword evidence="4 6" id="KW-0472">Membrane</keyword>
<feature type="domain" description="Putative ER transporter 6TM N-terminal" evidence="8">
    <location>
        <begin position="287"/>
        <end position="589"/>
    </location>
</feature>
<dbReference type="PANTHER" id="PTHR47804">
    <property type="entry name" value="60S RIBOSOMAL PROTEIN L19"/>
    <property type="match status" value="1"/>
</dbReference>
<dbReference type="Pfam" id="PF10337">
    <property type="entry name" value="ArAE_2_N"/>
    <property type="match status" value="1"/>
</dbReference>
<feature type="compositionally biased region" description="Low complexity" evidence="5">
    <location>
        <begin position="473"/>
        <end position="485"/>
    </location>
</feature>
<feature type="transmembrane region" description="Helical" evidence="6">
    <location>
        <begin position="280"/>
        <end position="300"/>
    </location>
</feature>
<evidence type="ECO:0000256" key="1">
    <source>
        <dbReference type="ARBA" id="ARBA00004141"/>
    </source>
</evidence>
<dbReference type="PANTHER" id="PTHR47804:SF1">
    <property type="entry name" value="DUF2421 DOMAIN-CONTAINING PROTEIN"/>
    <property type="match status" value="1"/>
</dbReference>
<keyword evidence="3 6" id="KW-1133">Transmembrane helix</keyword>
<dbReference type="Proteomes" id="UP000027586">
    <property type="component" value="Unassembled WGS sequence"/>
</dbReference>
<comment type="caution">
    <text evidence="10">The sequence shown here is derived from an EMBL/GenBank/DDBJ whole genome shotgun (WGS) entry which is preliminary data.</text>
</comment>
<dbReference type="STRING" id="1263082.A0A068RJZ0"/>
<feature type="compositionally biased region" description="Low complexity" evidence="5">
    <location>
        <begin position="504"/>
        <end position="514"/>
    </location>
</feature>
<evidence type="ECO:0000313" key="11">
    <source>
        <dbReference type="Proteomes" id="UP000027586"/>
    </source>
</evidence>
<comment type="subcellular location">
    <subcellularLocation>
        <location evidence="1">Membrane</location>
        <topology evidence="1">Multi-pass membrane protein</topology>
    </subcellularLocation>
</comment>
<evidence type="ECO:0000256" key="4">
    <source>
        <dbReference type="ARBA" id="ARBA00023136"/>
    </source>
</evidence>
<reference evidence="10" key="1">
    <citation type="submission" date="2013-08" db="EMBL/GenBank/DDBJ databases">
        <title>Gene expansion shapes genome architecture in the human pathogen Lichtheimia corymbifera: an evolutionary genomics analysis in the ancient terrestrial Mucorales (Mucoromycotina).</title>
        <authorList>
            <person name="Schwartze V.U."/>
            <person name="Winter S."/>
            <person name="Shelest E."/>
            <person name="Marcet-Houben M."/>
            <person name="Horn F."/>
            <person name="Wehner S."/>
            <person name="Hoffmann K."/>
            <person name="Riege K."/>
            <person name="Sammeth M."/>
            <person name="Nowrousian M."/>
            <person name="Valiante V."/>
            <person name="Linde J."/>
            <person name="Jacobsen I.D."/>
            <person name="Marz M."/>
            <person name="Brakhage A.A."/>
            <person name="Gabaldon T."/>
            <person name="Bocker S."/>
            <person name="Voigt K."/>
        </authorList>
    </citation>
    <scope>NUCLEOTIDE SEQUENCE [LARGE SCALE GENOMIC DNA]</scope>
    <source>
        <strain evidence="10">FSU 9682</strain>
    </source>
</reference>
<dbReference type="InterPro" id="IPR018823">
    <property type="entry name" value="ArAE_2_N"/>
</dbReference>
<evidence type="ECO:0000259" key="8">
    <source>
        <dbReference type="Pfam" id="PF10337"/>
    </source>
</evidence>
<dbReference type="EMBL" id="CBTN010000006">
    <property type="protein sequence ID" value="CDH50319.1"/>
    <property type="molecule type" value="Genomic_DNA"/>
</dbReference>
<dbReference type="VEuPathDB" id="FungiDB:LCOR_02034.1"/>
<dbReference type="GO" id="GO:0016020">
    <property type="term" value="C:membrane"/>
    <property type="evidence" value="ECO:0007669"/>
    <property type="project" value="UniProtKB-SubCell"/>
</dbReference>
<feature type="transmembrane region" description="Helical" evidence="6">
    <location>
        <begin position="713"/>
        <end position="730"/>
    </location>
</feature>